<comment type="caution">
    <text evidence="3">The sequence shown here is derived from an EMBL/GenBank/DDBJ whole genome shotgun (WGS) entry which is preliminary data.</text>
</comment>
<organism evidence="3 4">
    <name type="scientific">Gymnopilus dilepis</name>
    <dbReference type="NCBI Taxonomy" id="231916"/>
    <lineage>
        <taxon>Eukaryota</taxon>
        <taxon>Fungi</taxon>
        <taxon>Dikarya</taxon>
        <taxon>Basidiomycota</taxon>
        <taxon>Agaricomycotina</taxon>
        <taxon>Agaricomycetes</taxon>
        <taxon>Agaricomycetidae</taxon>
        <taxon>Agaricales</taxon>
        <taxon>Agaricineae</taxon>
        <taxon>Hymenogastraceae</taxon>
        <taxon>Gymnopilus</taxon>
    </lineage>
</organism>
<dbReference type="GO" id="GO:0071944">
    <property type="term" value="C:cell periphery"/>
    <property type="evidence" value="ECO:0007669"/>
    <property type="project" value="TreeGrafter"/>
</dbReference>
<keyword evidence="4" id="KW-1185">Reference proteome</keyword>
<feature type="region of interest" description="Disordered" evidence="1">
    <location>
        <begin position="375"/>
        <end position="424"/>
    </location>
</feature>
<dbReference type="AlphaFoldDB" id="A0A409Y0M6"/>
<dbReference type="STRING" id="231916.A0A409Y0M6"/>
<dbReference type="InterPro" id="IPR007518">
    <property type="entry name" value="MINDY"/>
</dbReference>
<dbReference type="InParanoid" id="A0A409Y0M6"/>
<feature type="compositionally biased region" description="Polar residues" evidence="1">
    <location>
        <begin position="396"/>
        <end position="406"/>
    </location>
</feature>
<dbReference type="Pfam" id="PF04424">
    <property type="entry name" value="MINDY_DUB"/>
    <property type="match status" value="1"/>
</dbReference>
<feature type="compositionally biased region" description="Low complexity" evidence="1">
    <location>
        <begin position="261"/>
        <end position="283"/>
    </location>
</feature>
<dbReference type="PANTHER" id="PTHR18063">
    <property type="entry name" value="NF-E2 INDUCIBLE PROTEIN"/>
    <property type="match status" value="1"/>
</dbReference>
<evidence type="ECO:0000256" key="1">
    <source>
        <dbReference type="SAM" id="MobiDB-lite"/>
    </source>
</evidence>
<evidence type="ECO:0000259" key="2">
    <source>
        <dbReference type="Pfam" id="PF04424"/>
    </source>
</evidence>
<proteinExistence type="predicted"/>
<feature type="domain" description="MINDY deubiquitinase" evidence="2">
    <location>
        <begin position="15"/>
        <end position="329"/>
    </location>
</feature>
<dbReference type="GO" id="GO:0071108">
    <property type="term" value="P:protein K48-linked deubiquitination"/>
    <property type="evidence" value="ECO:0007669"/>
    <property type="project" value="TreeGrafter"/>
</dbReference>
<protein>
    <recommendedName>
        <fullName evidence="2">MINDY deubiquitinase domain-containing protein</fullName>
    </recommendedName>
</protein>
<dbReference type="EMBL" id="NHYE01001351">
    <property type="protein sequence ID" value="PPQ96578.1"/>
    <property type="molecule type" value="Genomic_DNA"/>
</dbReference>
<dbReference type="InterPro" id="IPR033979">
    <property type="entry name" value="MINDY_domain"/>
</dbReference>
<feature type="region of interest" description="Disordered" evidence="1">
    <location>
        <begin position="261"/>
        <end position="285"/>
    </location>
</feature>
<dbReference type="GO" id="GO:0005829">
    <property type="term" value="C:cytosol"/>
    <property type="evidence" value="ECO:0007669"/>
    <property type="project" value="TreeGrafter"/>
</dbReference>
<reference evidence="3 4" key="1">
    <citation type="journal article" date="2018" name="Evol. Lett.">
        <title>Horizontal gene cluster transfer increased hallucinogenic mushroom diversity.</title>
        <authorList>
            <person name="Reynolds H.T."/>
            <person name="Vijayakumar V."/>
            <person name="Gluck-Thaler E."/>
            <person name="Korotkin H.B."/>
            <person name="Matheny P.B."/>
            <person name="Slot J.C."/>
        </authorList>
    </citation>
    <scope>NUCLEOTIDE SEQUENCE [LARGE SCALE GENOMIC DNA]</scope>
    <source>
        <strain evidence="3 4">SRW20</strain>
    </source>
</reference>
<dbReference type="GO" id="GO:0016807">
    <property type="term" value="F:cysteine-type carboxypeptidase activity"/>
    <property type="evidence" value="ECO:0007669"/>
    <property type="project" value="TreeGrafter"/>
</dbReference>
<dbReference type="OrthoDB" id="10261212at2759"/>
<name>A0A409Y0M6_9AGAR</name>
<dbReference type="Proteomes" id="UP000284706">
    <property type="component" value="Unassembled WGS sequence"/>
</dbReference>
<feature type="compositionally biased region" description="Basic and acidic residues" evidence="1">
    <location>
        <begin position="379"/>
        <end position="395"/>
    </location>
</feature>
<evidence type="ECO:0000313" key="3">
    <source>
        <dbReference type="EMBL" id="PPQ96578.1"/>
    </source>
</evidence>
<sequence length="424" mass="46891">MSLEAQAYKSSLEEVWYLKDIRYNGKELKIVTQNFNGGNIEIQPPTRRTVSYEFLSQLVAEYLLTTSHDVDVSAALSVMPYTQSEYSFCSTVLPLTICLLLEGMDLNPDFTSATTFHPSDSTAGGELKLFEHVNIPLLHGWLVDPGSPEAAVLRRIHDYDTAVNLIAEVDHLTNGRFVVDELAPQLHQVEGSATSPPREWTDEELKKVQDATVVRRFLDSTQSQLTYHGLFHLASTLPPNTPCALFRNSHLSVLYKHAPSALPSPQPGSGSSSSEAEPSAVSEINTSHQEEAALYTLVTDQVFLNEPSVVWERLEDVDGGWSSFVDSDFVRSSPAGGDFAGQTAEEALRAAEAAANQNLGTVDPNDLALARQLQAEEEQNARRQHEEYLRERQRQQLEAGQQNAQPAQGVKPEKKKKKGDCLIM</sequence>
<accession>A0A409Y0M6</accession>
<dbReference type="PANTHER" id="PTHR18063:SF6">
    <property type="entry name" value="UBIQUITIN CARBOXYL-TERMINAL HYDROLASE"/>
    <property type="match status" value="1"/>
</dbReference>
<gene>
    <name evidence="3" type="ORF">CVT26_006307</name>
</gene>
<evidence type="ECO:0000313" key="4">
    <source>
        <dbReference type="Proteomes" id="UP000284706"/>
    </source>
</evidence>
<dbReference type="GO" id="GO:0004843">
    <property type="term" value="F:cysteine-type deubiquitinase activity"/>
    <property type="evidence" value="ECO:0007669"/>
    <property type="project" value="InterPro"/>
</dbReference>
<dbReference type="GO" id="GO:1990380">
    <property type="term" value="F:K48-linked deubiquitinase activity"/>
    <property type="evidence" value="ECO:0007669"/>
    <property type="project" value="InterPro"/>
</dbReference>